<proteinExistence type="predicted"/>
<dbReference type="RefSeq" id="WP_164586275.1">
    <property type="nucleotide sequence ID" value="NZ_BAABKC010000010.1"/>
</dbReference>
<comment type="caution">
    <text evidence="3">The sequence shown here is derived from an EMBL/GenBank/DDBJ whole genome shotgun (WGS) entry which is preliminary data.</text>
</comment>
<protein>
    <submittedName>
        <fullName evidence="3">Flavin reductase family protein</fullName>
    </submittedName>
</protein>
<evidence type="ECO:0000256" key="1">
    <source>
        <dbReference type="ARBA" id="ARBA00023002"/>
    </source>
</evidence>
<dbReference type="InterPro" id="IPR002563">
    <property type="entry name" value="Flavin_Rdtase-like_dom"/>
</dbReference>
<evidence type="ECO:0000313" key="4">
    <source>
        <dbReference type="Proteomes" id="UP001500124"/>
    </source>
</evidence>
<evidence type="ECO:0000313" key="3">
    <source>
        <dbReference type="EMBL" id="GAA5044354.1"/>
    </source>
</evidence>
<gene>
    <name evidence="3" type="ORF">GCM10023336_06680</name>
</gene>
<accession>A0ABP9JTV8</accession>
<dbReference type="Proteomes" id="UP001500124">
    <property type="component" value="Unassembled WGS sequence"/>
</dbReference>
<dbReference type="PANTHER" id="PTHR30466">
    <property type="entry name" value="FLAVIN REDUCTASE"/>
    <property type="match status" value="1"/>
</dbReference>
<dbReference type="SUPFAM" id="SSF50475">
    <property type="entry name" value="FMN-binding split barrel"/>
    <property type="match status" value="1"/>
</dbReference>
<dbReference type="Pfam" id="PF01613">
    <property type="entry name" value="Flavin_Reduct"/>
    <property type="match status" value="1"/>
</dbReference>
<dbReference type="PANTHER" id="PTHR30466:SF1">
    <property type="entry name" value="FMN REDUCTASE (NADH) RUTF"/>
    <property type="match status" value="1"/>
</dbReference>
<dbReference type="InterPro" id="IPR012349">
    <property type="entry name" value="Split_barrel_FMN-bd"/>
</dbReference>
<reference evidence="4" key="1">
    <citation type="journal article" date="2019" name="Int. J. Syst. Evol. Microbiol.">
        <title>The Global Catalogue of Microorganisms (GCM) 10K type strain sequencing project: providing services to taxonomists for standard genome sequencing and annotation.</title>
        <authorList>
            <consortium name="The Broad Institute Genomics Platform"/>
            <consortium name="The Broad Institute Genome Sequencing Center for Infectious Disease"/>
            <person name="Wu L."/>
            <person name="Ma J."/>
        </authorList>
    </citation>
    <scope>NUCLEOTIDE SEQUENCE [LARGE SCALE GENOMIC DNA]</scope>
    <source>
        <strain evidence="4">JCM 18410</strain>
    </source>
</reference>
<dbReference type="EMBL" id="BAABKC010000010">
    <property type="protein sequence ID" value="GAA5044354.1"/>
    <property type="molecule type" value="Genomic_DNA"/>
</dbReference>
<dbReference type="Gene3D" id="2.30.110.10">
    <property type="entry name" value="Electron Transport, Fmn-binding Protein, Chain A"/>
    <property type="match status" value="1"/>
</dbReference>
<sequence length="183" mass="18758">MNSAPADLDPRSVCPPAHDEVTPAVLRTVMSRFATGVTVITVGGTQLHAMTANAFSSVSLQPPSVLCSVGHSAVMHGALTSAGRFAVNILGAGQEALARHFADKDRTLGAAQFEGVPWTPGRHTDAPLLGGSLAWLECELTAAHAFGDHTVFIGTVVGAGQIAEGSGLLFVDGRFARTETGAA</sequence>
<dbReference type="InterPro" id="IPR050268">
    <property type="entry name" value="NADH-dep_flavin_reductase"/>
</dbReference>
<feature type="domain" description="Flavin reductase like" evidence="2">
    <location>
        <begin position="30"/>
        <end position="177"/>
    </location>
</feature>
<keyword evidence="1" id="KW-0560">Oxidoreductase</keyword>
<name>A0ABP9JTV8_9ACTN</name>
<dbReference type="SMART" id="SM00903">
    <property type="entry name" value="Flavin_Reduct"/>
    <property type="match status" value="1"/>
</dbReference>
<keyword evidence="4" id="KW-1185">Reference proteome</keyword>
<organism evidence="3 4">
    <name type="scientific">Streptomyces similanensis</name>
    <dbReference type="NCBI Taxonomy" id="1274988"/>
    <lineage>
        <taxon>Bacteria</taxon>
        <taxon>Bacillati</taxon>
        <taxon>Actinomycetota</taxon>
        <taxon>Actinomycetes</taxon>
        <taxon>Kitasatosporales</taxon>
        <taxon>Streptomycetaceae</taxon>
        <taxon>Streptomyces</taxon>
    </lineage>
</organism>
<evidence type="ECO:0000259" key="2">
    <source>
        <dbReference type="SMART" id="SM00903"/>
    </source>
</evidence>